<feature type="region of interest" description="Disordered" evidence="1">
    <location>
        <begin position="101"/>
        <end position="127"/>
    </location>
</feature>
<proteinExistence type="evidence at transcript level"/>
<dbReference type="PANTHER" id="PTHR37558:SF1">
    <property type="entry name" value="HTH CENPB-TYPE DOMAIN-CONTAINING PROTEIN"/>
    <property type="match status" value="1"/>
</dbReference>
<feature type="compositionally biased region" description="Basic and acidic residues" evidence="1">
    <location>
        <begin position="146"/>
        <end position="161"/>
    </location>
</feature>
<evidence type="ECO:0000313" key="2">
    <source>
        <dbReference type="EMBL" id="JAB82302.1"/>
    </source>
</evidence>
<reference evidence="2" key="1">
    <citation type="journal article" date="2015" name="Sci. Rep.">
        <title>Tissue- and time-dependent transcription in Ixodes ricinus salivary glands and midguts when blood feeding on the vertebrate host.</title>
        <authorList>
            <person name="Kotsyfakis M."/>
            <person name="Schwarz A."/>
            <person name="Erhart J."/>
            <person name="Ribeiro J.M."/>
        </authorList>
    </citation>
    <scope>NUCLEOTIDE SEQUENCE</scope>
    <source>
        <tissue evidence="2">Salivary gland and midgut</tissue>
    </source>
</reference>
<dbReference type="EMBL" id="GANP01002166">
    <property type="protein sequence ID" value="JAB82302.1"/>
    <property type="molecule type" value="mRNA"/>
</dbReference>
<dbReference type="AlphaFoldDB" id="V5I035"/>
<protein>
    <submittedName>
        <fullName evidence="2">Uncharacterized protein</fullName>
    </submittedName>
</protein>
<organism evidence="2">
    <name type="scientific">Ixodes ricinus</name>
    <name type="common">Common tick</name>
    <name type="synonym">Acarus ricinus</name>
    <dbReference type="NCBI Taxonomy" id="34613"/>
    <lineage>
        <taxon>Eukaryota</taxon>
        <taxon>Metazoa</taxon>
        <taxon>Ecdysozoa</taxon>
        <taxon>Arthropoda</taxon>
        <taxon>Chelicerata</taxon>
        <taxon>Arachnida</taxon>
        <taxon>Acari</taxon>
        <taxon>Parasitiformes</taxon>
        <taxon>Ixodida</taxon>
        <taxon>Ixodoidea</taxon>
        <taxon>Ixodidae</taxon>
        <taxon>Ixodinae</taxon>
        <taxon>Ixodes</taxon>
    </lineage>
</organism>
<feature type="non-terminal residue" evidence="2">
    <location>
        <position position="1"/>
    </location>
</feature>
<dbReference type="PANTHER" id="PTHR37558">
    <property type="entry name" value="HTH CENPB-TYPE DOMAIN-CONTAINING PROTEIN"/>
    <property type="match status" value="1"/>
</dbReference>
<accession>V5I035</accession>
<name>V5I035_IXORI</name>
<evidence type="ECO:0000256" key="1">
    <source>
        <dbReference type="SAM" id="MobiDB-lite"/>
    </source>
</evidence>
<feature type="compositionally biased region" description="Low complexity" evidence="1">
    <location>
        <begin position="104"/>
        <end position="120"/>
    </location>
</feature>
<feature type="region of interest" description="Disordered" evidence="1">
    <location>
        <begin position="146"/>
        <end position="169"/>
    </location>
</feature>
<sequence>RRRFFIEDDLLLLSAVQDITPFADGPRWAAVTRKLNEAGGNTFTVRAVRDRCDLLIAQFRCQDRTNLRTSGTEEQYAKKEKLLQDISDLARAFGRLPKVLPRRAATSPTGTTGTEGTQAASPGLSAAAQVRAVHAMRDTATSAAHEKHVAAAADHQVDENGRPSGSRDCPDFMSTVFNDARASGESAVQSQHPFLERHEDLRLFTARDGTGQSCFGAILGAAKTRSWSKLGAAYKVKIEVKCRLVFKTQGNMAWR</sequence>